<feature type="region of interest" description="Disordered" evidence="1">
    <location>
        <begin position="1"/>
        <end position="32"/>
    </location>
</feature>
<dbReference type="EMBL" id="JAGFNP010000006">
    <property type="protein sequence ID" value="MBO3733728.1"/>
    <property type="molecule type" value="Genomic_DNA"/>
</dbReference>
<sequence>MTRDLASRRNRAAALQQRRPAVPAEPTPQPETLVTVEWRGEKYPGLPYADGAAWELFSALPRPDFLPNPRPGSDYPYRHFAHAGEVLRDGVPVAVADDRSLTVPLAPGLDLEYVRRLTQTPHLDPAARVLLDRVRRSAAVAPGELMERPVTAPQIARLMETAAVPGGFCYRRWDVAHLRTPAARSVLGGETEPGDPWVFALRWPATDPWDYQAPVAPEYEGLTAMPSSDRRGMPVLGTGFAISTAHLLPEHVTADLTDLPLPEGARLLAYTEQGAELELFAYAGQQWSPLTLERRVDIPGVEQGRVHQVRRVLREANHVVWKGVPGSLVDADDDWARFRLSRPSPDVLSRTGAEAVRRGVYEKWVERGEVAPAI</sequence>
<name>A0ABS3U7I3_9ACTN</name>
<keyword evidence="3" id="KW-1185">Reference proteome</keyword>
<dbReference type="RefSeq" id="WP_208496692.1">
    <property type="nucleotide sequence ID" value="NZ_JAGFNP010000006.1"/>
</dbReference>
<gene>
    <name evidence="2" type="ORF">J5V16_12915</name>
</gene>
<reference evidence="2 3" key="1">
    <citation type="submission" date="2021-03" db="EMBL/GenBank/DDBJ databases">
        <title>Glycomyces sp. nov., a novel actinomycete isolated from soil.</title>
        <authorList>
            <person name="Yang X."/>
            <person name="Xu X."/>
        </authorList>
    </citation>
    <scope>NUCLEOTIDE SEQUENCE [LARGE SCALE GENOMIC DNA]</scope>
    <source>
        <strain evidence="2 3">NEAU-S30</strain>
    </source>
</reference>
<proteinExistence type="predicted"/>
<organism evidence="2 3">
    <name type="scientific">Glycomyces niveus</name>
    <dbReference type="NCBI Taxonomy" id="2820287"/>
    <lineage>
        <taxon>Bacteria</taxon>
        <taxon>Bacillati</taxon>
        <taxon>Actinomycetota</taxon>
        <taxon>Actinomycetes</taxon>
        <taxon>Glycomycetales</taxon>
        <taxon>Glycomycetaceae</taxon>
        <taxon>Glycomyces</taxon>
    </lineage>
</organism>
<dbReference type="Proteomes" id="UP000681341">
    <property type="component" value="Unassembled WGS sequence"/>
</dbReference>
<evidence type="ECO:0008006" key="4">
    <source>
        <dbReference type="Google" id="ProtNLM"/>
    </source>
</evidence>
<evidence type="ECO:0000313" key="3">
    <source>
        <dbReference type="Proteomes" id="UP000681341"/>
    </source>
</evidence>
<evidence type="ECO:0000256" key="1">
    <source>
        <dbReference type="SAM" id="MobiDB-lite"/>
    </source>
</evidence>
<accession>A0ABS3U7I3</accession>
<comment type="caution">
    <text evidence="2">The sequence shown here is derived from an EMBL/GenBank/DDBJ whole genome shotgun (WGS) entry which is preliminary data.</text>
</comment>
<protein>
    <recommendedName>
        <fullName evidence="4">RES domain-containing protein</fullName>
    </recommendedName>
</protein>
<evidence type="ECO:0000313" key="2">
    <source>
        <dbReference type="EMBL" id="MBO3733728.1"/>
    </source>
</evidence>
<feature type="compositionally biased region" description="Low complexity" evidence="1">
    <location>
        <begin position="12"/>
        <end position="22"/>
    </location>
</feature>